<dbReference type="Proteomes" id="UP000663419">
    <property type="component" value="Chromosome 2"/>
</dbReference>
<dbReference type="EMBL" id="CP069103">
    <property type="protein sequence ID" value="QSS51474.1"/>
    <property type="molecule type" value="Genomic_DNA"/>
</dbReference>
<dbReference type="VEuPathDB" id="FungiDB:I7I53_06804"/>
<dbReference type="AlphaFoldDB" id="A0A8A1LGA1"/>
<reference evidence="1" key="1">
    <citation type="submission" date="2021-01" db="EMBL/GenBank/DDBJ databases">
        <title>Chromosome-level genome assembly of a human fungal pathogen reveals clustering of transcriptionally co-regulated genes.</title>
        <authorList>
            <person name="Voorhies M."/>
            <person name="Cohen S."/>
            <person name="Shea T.P."/>
            <person name="Petrus S."/>
            <person name="Munoz J.F."/>
            <person name="Poplawski S."/>
            <person name="Goldman W.E."/>
            <person name="Michael T."/>
            <person name="Cuomo C.A."/>
            <person name="Sil A."/>
            <person name="Beyhan S."/>
        </authorList>
    </citation>
    <scope>NUCLEOTIDE SEQUENCE</scope>
    <source>
        <strain evidence="1">H88</strain>
    </source>
</reference>
<name>A0A8A1LGA1_AJEC8</name>
<evidence type="ECO:0000313" key="1">
    <source>
        <dbReference type="EMBL" id="QSS51474.1"/>
    </source>
</evidence>
<accession>A0A8A1LGA1</accession>
<proteinExistence type="predicted"/>
<gene>
    <name evidence="1" type="ORF">I7I53_06804</name>
</gene>
<evidence type="ECO:0000313" key="2">
    <source>
        <dbReference type="Proteomes" id="UP000663419"/>
    </source>
</evidence>
<protein>
    <submittedName>
        <fullName evidence="1">Uncharacterized protein</fullName>
    </submittedName>
</protein>
<organism evidence="1 2">
    <name type="scientific">Ajellomyces capsulatus (strain H88)</name>
    <name type="common">Darling's disease fungus</name>
    <name type="synonym">Histoplasma capsulatum</name>
    <dbReference type="NCBI Taxonomy" id="544711"/>
    <lineage>
        <taxon>Eukaryota</taxon>
        <taxon>Fungi</taxon>
        <taxon>Dikarya</taxon>
        <taxon>Ascomycota</taxon>
        <taxon>Pezizomycotina</taxon>
        <taxon>Eurotiomycetes</taxon>
        <taxon>Eurotiomycetidae</taxon>
        <taxon>Onygenales</taxon>
        <taxon>Ajellomycetaceae</taxon>
        <taxon>Histoplasma</taxon>
    </lineage>
</organism>
<sequence>MFWVYKFRTSRVHYDKSHKFENGESMKHSYTYAHGVSCPNNKTRRNTYQCDGGKQALRENCAGTNSQSMIRNFLFERLYYSIPPNAFLIPLRAITSLLSLAIRHPNVRCLNDLPYRSRSLR</sequence>